<dbReference type="Proteomes" id="UP001139450">
    <property type="component" value="Unassembled WGS sequence"/>
</dbReference>
<protein>
    <submittedName>
        <fullName evidence="5">Beta-lactamase family protein</fullName>
    </submittedName>
</protein>
<dbReference type="AlphaFoldDB" id="A0A9X1X617"/>
<keyword evidence="6" id="KW-1185">Reference proteome</keyword>
<feature type="domain" description="Beta-lactamase-related" evidence="4">
    <location>
        <begin position="42"/>
        <end position="361"/>
    </location>
</feature>
<comment type="subcellular location">
    <subcellularLocation>
        <location evidence="1">Membrane</location>
    </subcellularLocation>
</comment>
<dbReference type="InterPro" id="IPR050491">
    <property type="entry name" value="AmpC-like"/>
</dbReference>
<evidence type="ECO:0000256" key="2">
    <source>
        <dbReference type="ARBA" id="ARBA00023136"/>
    </source>
</evidence>
<evidence type="ECO:0000259" key="4">
    <source>
        <dbReference type="Pfam" id="PF00144"/>
    </source>
</evidence>
<dbReference type="PANTHER" id="PTHR46825">
    <property type="entry name" value="D-ALANYL-D-ALANINE-CARBOXYPEPTIDASE/ENDOPEPTIDASE AMPH"/>
    <property type="match status" value="1"/>
</dbReference>
<accession>A0A9X1X617</accession>
<organism evidence="5 6">
    <name type="scientific">Mucilaginibacter straminoryzae</name>
    <dbReference type="NCBI Taxonomy" id="2932774"/>
    <lineage>
        <taxon>Bacteria</taxon>
        <taxon>Pseudomonadati</taxon>
        <taxon>Bacteroidota</taxon>
        <taxon>Sphingobacteriia</taxon>
        <taxon>Sphingobacteriales</taxon>
        <taxon>Sphingobacteriaceae</taxon>
        <taxon>Mucilaginibacter</taxon>
    </lineage>
</organism>
<evidence type="ECO:0000256" key="1">
    <source>
        <dbReference type="ARBA" id="ARBA00004370"/>
    </source>
</evidence>
<dbReference type="PROSITE" id="PS50005">
    <property type="entry name" value="TPR"/>
    <property type="match status" value="1"/>
</dbReference>
<dbReference type="RefSeq" id="WP_245131613.1">
    <property type="nucleotide sequence ID" value="NZ_JALJEJ010000008.1"/>
</dbReference>
<dbReference type="InterPro" id="IPR012338">
    <property type="entry name" value="Beta-lactam/transpept-like"/>
</dbReference>
<comment type="caution">
    <text evidence="5">The sequence shown here is derived from an EMBL/GenBank/DDBJ whole genome shotgun (WGS) entry which is preliminary data.</text>
</comment>
<evidence type="ECO:0000256" key="3">
    <source>
        <dbReference type="PROSITE-ProRule" id="PRU00339"/>
    </source>
</evidence>
<evidence type="ECO:0000313" key="6">
    <source>
        <dbReference type="Proteomes" id="UP001139450"/>
    </source>
</evidence>
<proteinExistence type="predicted"/>
<dbReference type="Gene3D" id="3.40.710.10">
    <property type="entry name" value="DD-peptidase/beta-lactamase superfamily"/>
    <property type="match status" value="1"/>
</dbReference>
<dbReference type="SUPFAM" id="SSF48452">
    <property type="entry name" value="TPR-like"/>
    <property type="match status" value="1"/>
</dbReference>
<dbReference type="EMBL" id="JALJEJ010000008">
    <property type="protein sequence ID" value="MCJ8211206.1"/>
    <property type="molecule type" value="Genomic_DNA"/>
</dbReference>
<dbReference type="Gene3D" id="1.25.40.10">
    <property type="entry name" value="Tetratricopeptide repeat domain"/>
    <property type="match status" value="1"/>
</dbReference>
<dbReference type="InterPro" id="IPR011990">
    <property type="entry name" value="TPR-like_helical_dom_sf"/>
</dbReference>
<name>A0A9X1X617_9SPHI</name>
<reference evidence="5" key="1">
    <citation type="submission" date="2022-04" db="EMBL/GenBank/DDBJ databases">
        <title>Mucilaginibacter sp. RS28 isolated from freshwater.</title>
        <authorList>
            <person name="Ko S.-R."/>
        </authorList>
    </citation>
    <scope>NUCLEOTIDE SEQUENCE</scope>
    <source>
        <strain evidence="5">RS28</strain>
    </source>
</reference>
<keyword evidence="2" id="KW-0472">Membrane</keyword>
<dbReference type="GO" id="GO:0016020">
    <property type="term" value="C:membrane"/>
    <property type="evidence" value="ECO:0007669"/>
    <property type="project" value="UniProtKB-SubCell"/>
</dbReference>
<dbReference type="PANTHER" id="PTHR46825:SF11">
    <property type="entry name" value="PENICILLIN-BINDING PROTEIN 4"/>
    <property type="match status" value="1"/>
</dbReference>
<dbReference type="Pfam" id="PF00144">
    <property type="entry name" value="Beta-lactamase"/>
    <property type="match status" value="1"/>
</dbReference>
<feature type="repeat" description="TPR" evidence="3">
    <location>
        <begin position="458"/>
        <end position="491"/>
    </location>
</feature>
<keyword evidence="3" id="KW-0802">TPR repeat</keyword>
<dbReference type="InterPro" id="IPR001466">
    <property type="entry name" value="Beta-lactam-related"/>
</dbReference>
<dbReference type="SUPFAM" id="SSF56601">
    <property type="entry name" value="beta-lactamase/transpeptidase-like"/>
    <property type="match status" value="1"/>
</dbReference>
<sequence length="505" mass="57211">MEQPKLYFILLWMICITSPIFAQKHQKLDSLFNTLDTARKFNGNVLVAEKNKVVYSRSVGFSQLNTPKRNTVNSAFQIGSVSKTFTATAVLQLVQQGKVHPDDPLTKYFPDFPYKNITVRHLLSHTSGLPDKEELFFPLIDADSNYMATNDSIIPALKRSAKPLAFAPGGQWRYNNLGFAILALLVEKVSGQSFADYLHRHIFLPAGMKSSYLLGSKPVDADQVTGYIIRHHYMDDLEPISSSKKVRRWSYNLRLLYGPTNIVSTTGDLMKFAAALDANKLLNRRMLDTMFTPFRFNDGSKAMPDGEFGSASYGLGWFLPELSSLGKIVMHTGREPGFFTFFWHDSTHQRTVILLDNAESTGFGLACKEVLNLVYGQEIFKKEPEPKRSLFKPYIKKLLESGPDAAAVLFNRLKSDTLHYFMDERELNELGLELLEDHHEAAAREALKNCTLLYPQSWNTYDSYGKALLQAGKKQEAMDMYRKSVEMFPGNLPGKKILEKLIESH</sequence>
<gene>
    <name evidence="5" type="ORF">MUY27_15920</name>
</gene>
<dbReference type="InterPro" id="IPR019734">
    <property type="entry name" value="TPR_rpt"/>
</dbReference>
<evidence type="ECO:0000313" key="5">
    <source>
        <dbReference type="EMBL" id="MCJ8211206.1"/>
    </source>
</evidence>